<evidence type="ECO:0000256" key="1">
    <source>
        <dbReference type="SAM" id="Phobius"/>
    </source>
</evidence>
<reference evidence="2" key="1">
    <citation type="submission" date="2020-06" db="EMBL/GenBank/DDBJ databases">
        <authorList>
            <consortium name="Plant Systems Biology data submission"/>
        </authorList>
    </citation>
    <scope>NUCLEOTIDE SEQUENCE</scope>
    <source>
        <strain evidence="2">D6</strain>
    </source>
</reference>
<evidence type="ECO:0000313" key="3">
    <source>
        <dbReference type="Proteomes" id="UP001153069"/>
    </source>
</evidence>
<dbReference type="Proteomes" id="UP001153069">
    <property type="component" value="Unassembled WGS sequence"/>
</dbReference>
<accession>A0A9N8DGW6</accession>
<dbReference type="OrthoDB" id="40647at2759"/>
<dbReference type="AlphaFoldDB" id="A0A9N8DGW6"/>
<keyword evidence="1" id="KW-0812">Transmembrane</keyword>
<sequence>MIIMRRRSLGSISECYSWKNALIVSALILGGIGLFFQRGGNNQDLGFLLQAQGSSRMTSTTTTPSIRSTSHANDQNSLLTTDTADQLSAANAERRDFYEVASSTGTDKVWGPRRLKECLQDNSKCVRPDMIAPKCRTGAGHFYHTLYNRWLGEYSTDNAEPFQFLEVGFYNGRGFDAYKKFLPRAETHSMEIACIEPGPRAEGKWPWGNFASKNPNYQHYLDTKQLHCGDASDYDFLHNIWTTQMKRPDAPPLKVVIDDGAHLAQHMATSLFFWFPRIEPGGVLIVEDIQPIAEANNFRTHVLPQVMKDLHFCGDPRFQDEMCFPTIQPLLHSVHCEMHICVFERNDQPAVEYSKELSMPPKNTFDAASCLFYKPEAKASL</sequence>
<name>A0A9N8DGW6_9STRA</name>
<gene>
    <name evidence="2" type="ORF">SEMRO_61_G035120.1</name>
</gene>
<keyword evidence="3" id="KW-1185">Reference proteome</keyword>
<dbReference type="EMBL" id="CAICTM010000060">
    <property type="protein sequence ID" value="CAB9499459.1"/>
    <property type="molecule type" value="Genomic_DNA"/>
</dbReference>
<dbReference type="Gene3D" id="3.40.50.150">
    <property type="entry name" value="Vaccinia Virus protein VP39"/>
    <property type="match status" value="1"/>
</dbReference>
<dbReference type="SUPFAM" id="SSF53335">
    <property type="entry name" value="S-adenosyl-L-methionine-dependent methyltransferases"/>
    <property type="match status" value="1"/>
</dbReference>
<protein>
    <submittedName>
        <fullName evidence="2">2''-O-methyltransferase</fullName>
    </submittedName>
</protein>
<evidence type="ECO:0000313" key="2">
    <source>
        <dbReference type="EMBL" id="CAB9499459.1"/>
    </source>
</evidence>
<proteinExistence type="predicted"/>
<organism evidence="2 3">
    <name type="scientific">Seminavis robusta</name>
    <dbReference type="NCBI Taxonomy" id="568900"/>
    <lineage>
        <taxon>Eukaryota</taxon>
        <taxon>Sar</taxon>
        <taxon>Stramenopiles</taxon>
        <taxon>Ochrophyta</taxon>
        <taxon>Bacillariophyta</taxon>
        <taxon>Bacillariophyceae</taxon>
        <taxon>Bacillariophycidae</taxon>
        <taxon>Naviculales</taxon>
        <taxon>Naviculaceae</taxon>
        <taxon>Seminavis</taxon>
    </lineage>
</organism>
<feature type="transmembrane region" description="Helical" evidence="1">
    <location>
        <begin position="21"/>
        <end position="40"/>
    </location>
</feature>
<keyword evidence="1" id="KW-1133">Transmembrane helix</keyword>
<keyword evidence="1" id="KW-0472">Membrane</keyword>
<comment type="caution">
    <text evidence="2">The sequence shown here is derived from an EMBL/GenBank/DDBJ whole genome shotgun (WGS) entry which is preliminary data.</text>
</comment>
<dbReference type="InterPro" id="IPR029063">
    <property type="entry name" value="SAM-dependent_MTases_sf"/>
</dbReference>